<organism evidence="1 2">
    <name type="scientific">Vitis vinifera</name>
    <name type="common">Grape</name>
    <dbReference type="NCBI Taxonomy" id="29760"/>
    <lineage>
        <taxon>Eukaryota</taxon>
        <taxon>Viridiplantae</taxon>
        <taxon>Streptophyta</taxon>
        <taxon>Embryophyta</taxon>
        <taxon>Tracheophyta</taxon>
        <taxon>Spermatophyta</taxon>
        <taxon>Magnoliopsida</taxon>
        <taxon>eudicotyledons</taxon>
        <taxon>Gunneridae</taxon>
        <taxon>Pentapetalae</taxon>
        <taxon>rosids</taxon>
        <taxon>Vitales</taxon>
        <taxon>Vitaceae</taxon>
        <taxon>Viteae</taxon>
        <taxon>Vitis</taxon>
    </lineage>
</organism>
<evidence type="ECO:0000313" key="2">
    <source>
        <dbReference type="Proteomes" id="UP000288805"/>
    </source>
</evidence>
<comment type="caution">
    <text evidence="1">The sequence shown here is derived from an EMBL/GenBank/DDBJ whole genome shotgun (WGS) entry which is preliminary data.</text>
</comment>
<gene>
    <name evidence="1" type="ORF">CK203_034419</name>
</gene>
<name>A0A438HZH0_VITVI</name>
<proteinExistence type="predicted"/>
<sequence length="77" mass="8689">MIATTGNLLNHLFGICLNELAEMSCRVPASDLSGSVQKHFSDRYGQTPKTSWQNIEMKRGDWLCPRFVEGTIFCHSL</sequence>
<dbReference type="EMBL" id="QGNW01000160">
    <property type="protein sequence ID" value="RVW89869.1"/>
    <property type="molecule type" value="Genomic_DNA"/>
</dbReference>
<accession>A0A438HZH0</accession>
<dbReference type="AlphaFoldDB" id="A0A438HZH0"/>
<reference evidence="1 2" key="1">
    <citation type="journal article" date="2018" name="PLoS Genet.">
        <title>Population sequencing reveals clonal diversity and ancestral inbreeding in the grapevine cultivar Chardonnay.</title>
        <authorList>
            <person name="Roach M.J."/>
            <person name="Johnson D.L."/>
            <person name="Bohlmann J."/>
            <person name="van Vuuren H.J."/>
            <person name="Jones S.J."/>
            <person name="Pretorius I.S."/>
            <person name="Schmidt S.A."/>
            <person name="Borneman A.R."/>
        </authorList>
    </citation>
    <scope>NUCLEOTIDE SEQUENCE [LARGE SCALE GENOMIC DNA]</scope>
    <source>
        <strain evidence="2">cv. Chardonnay</strain>
        <tissue evidence="1">Leaf</tissue>
    </source>
</reference>
<evidence type="ECO:0000313" key="1">
    <source>
        <dbReference type="EMBL" id="RVW89869.1"/>
    </source>
</evidence>
<dbReference type="Proteomes" id="UP000288805">
    <property type="component" value="Unassembled WGS sequence"/>
</dbReference>
<protein>
    <submittedName>
        <fullName evidence="1">Uncharacterized protein</fullName>
    </submittedName>
</protein>